<dbReference type="EMBL" id="OZ034813">
    <property type="protein sequence ID" value="CAL1352103.1"/>
    <property type="molecule type" value="Genomic_DNA"/>
</dbReference>
<keyword evidence="3" id="KW-1185">Reference proteome</keyword>
<evidence type="ECO:0000313" key="3">
    <source>
        <dbReference type="Proteomes" id="UP001497516"/>
    </source>
</evidence>
<reference evidence="2 3" key="1">
    <citation type="submission" date="2024-04" db="EMBL/GenBank/DDBJ databases">
        <authorList>
            <person name="Fracassetti M."/>
        </authorList>
    </citation>
    <scope>NUCLEOTIDE SEQUENCE [LARGE SCALE GENOMIC DNA]</scope>
</reference>
<feature type="region of interest" description="Disordered" evidence="1">
    <location>
        <begin position="169"/>
        <end position="190"/>
    </location>
</feature>
<name>A0AAV2C895_9ROSI</name>
<feature type="region of interest" description="Disordered" evidence="1">
    <location>
        <begin position="90"/>
        <end position="117"/>
    </location>
</feature>
<evidence type="ECO:0000256" key="1">
    <source>
        <dbReference type="SAM" id="MobiDB-lite"/>
    </source>
</evidence>
<gene>
    <name evidence="2" type="ORF">LTRI10_LOCUS94</name>
</gene>
<feature type="compositionally biased region" description="Basic and acidic residues" evidence="1">
    <location>
        <begin position="92"/>
        <end position="103"/>
    </location>
</feature>
<accession>A0AAV2C895</accession>
<protein>
    <submittedName>
        <fullName evidence="2">Uncharacterized protein</fullName>
    </submittedName>
</protein>
<dbReference type="Proteomes" id="UP001497516">
    <property type="component" value="Chromosome 1"/>
</dbReference>
<organism evidence="2 3">
    <name type="scientific">Linum trigynum</name>
    <dbReference type="NCBI Taxonomy" id="586398"/>
    <lineage>
        <taxon>Eukaryota</taxon>
        <taxon>Viridiplantae</taxon>
        <taxon>Streptophyta</taxon>
        <taxon>Embryophyta</taxon>
        <taxon>Tracheophyta</taxon>
        <taxon>Spermatophyta</taxon>
        <taxon>Magnoliopsida</taxon>
        <taxon>eudicotyledons</taxon>
        <taxon>Gunneridae</taxon>
        <taxon>Pentapetalae</taxon>
        <taxon>rosids</taxon>
        <taxon>fabids</taxon>
        <taxon>Malpighiales</taxon>
        <taxon>Linaceae</taxon>
        <taxon>Linum</taxon>
    </lineage>
</organism>
<proteinExistence type="predicted"/>
<sequence length="190" mass="22142">MGHPITTPTYKTNTKPRLTRQHPHHLFQYRAHPVIPCIGLQDLINNHLGVPFKSYLRETMLKTPKNTLVKDKQLHYHGIINYRKLDTFSPKDISRGGHQDQPPRRMRTSPSSPISHANYPCMPRQAWLLRRRTSILKSFIPREVNPLLILLGKLAHQCRVPKLLTFKDYPVPRPPDSPEDRNYAHKPSIF</sequence>
<dbReference type="AlphaFoldDB" id="A0AAV2C895"/>
<evidence type="ECO:0000313" key="2">
    <source>
        <dbReference type="EMBL" id="CAL1352103.1"/>
    </source>
</evidence>